<name>F8F4S3_PAEMK</name>
<evidence type="ECO:0000256" key="3">
    <source>
        <dbReference type="ARBA" id="ARBA00022448"/>
    </source>
</evidence>
<dbReference type="KEGG" id="pms:KNP414_00875"/>
<feature type="transmembrane region" description="Helical" evidence="8">
    <location>
        <begin position="46"/>
        <end position="67"/>
    </location>
</feature>
<accession>F8F4S3</accession>
<dbReference type="NCBIfam" id="TIGR00912">
    <property type="entry name" value="2A0309"/>
    <property type="match status" value="1"/>
</dbReference>
<dbReference type="PATRIC" id="fig|1036673.3.peg.779"/>
<dbReference type="HOGENOM" id="CLU_047547_1_2_9"/>
<gene>
    <name evidence="9" type="ordered locus">KNP414_00875</name>
</gene>
<evidence type="ECO:0000256" key="1">
    <source>
        <dbReference type="ARBA" id="ARBA00004141"/>
    </source>
</evidence>
<keyword evidence="5 8" id="KW-0812">Transmembrane</keyword>
<proteinExistence type="inferred from homology"/>
<feature type="transmembrane region" description="Helical" evidence="8">
    <location>
        <begin position="347"/>
        <end position="364"/>
    </location>
</feature>
<feature type="transmembrane region" description="Helical" evidence="8">
    <location>
        <begin position="226"/>
        <end position="246"/>
    </location>
</feature>
<evidence type="ECO:0000256" key="5">
    <source>
        <dbReference type="ARBA" id="ARBA00022692"/>
    </source>
</evidence>
<reference evidence="9 10" key="2">
    <citation type="journal article" date="2013" name="Genome Announc.">
        <title>Genome Sequence of Growth-Improving Paenibacillus mucilaginosus Strain KNP414.</title>
        <authorList>
            <person name="Lu J.J."/>
            <person name="Wang J.F."/>
            <person name="Hu X.F."/>
        </authorList>
    </citation>
    <scope>NUCLEOTIDE SEQUENCE [LARGE SCALE GENOMIC DNA]</scope>
    <source>
        <strain evidence="9 10">KNP414</strain>
    </source>
</reference>
<feature type="transmembrane region" description="Helical" evidence="8">
    <location>
        <begin position="128"/>
        <end position="145"/>
    </location>
</feature>
<feature type="transmembrane region" description="Helical" evidence="8">
    <location>
        <begin position="194"/>
        <end position="214"/>
    </location>
</feature>
<organism evidence="9 10">
    <name type="scientific">Paenibacillus mucilaginosus (strain KNP414)</name>
    <dbReference type="NCBI Taxonomy" id="1036673"/>
    <lineage>
        <taxon>Bacteria</taxon>
        <taxon>Bacillati</taxon>
        <taxon>Bacillota</taxon>
        <taxon>Bacilli</taxon>
        <taxon>Bacillales</taxon>
        <taxon>Paenibacillaceae</taxon>
        <taxon>Paenibacillus</taxon>
    </lineage>
</organism>
<keyword evidence="3" id="KW-0813">Transport</keyword>
<dbReference type="Proteomes" id="UP000006620">
    <property type="component" value="Chromosome"/>
</dbReference>
<dbReference type="Gene3D" id="1.20.1740.10">
    <property type="entry name" value="Amino acid/polyamine transporter I"/>
    <property type="match status" value="1"/>
</dbReference>
<dbReference type="AlphaFoldDB" id="F8F4S3"/>
<dbReference type="Pfam" id="PF03845">
    <property type="entry name" value="Spore_permease"/>
    <property type="match status" value="1"/>
</dbReference>
<dbReference type="EMBL" id="CP002869">
    <property type="protein sequence ID" value="AEI39465.1"/>
    <property type="molecule type" value="Genomic_DNA"/>
</dbReference>
<evidence type="ECO:0000256" key="8">
    <source>
        <dbReference type="SAM" id="Phobius"/>
    </source>
</evidence>
<keyword evidence="4" id="KW-0309">Germination</keyword>
<dbReference type="PANTHER" id="PTHR34975">
    <property type="entry name" value="SPORE GERMINATION PROTEIN A2"/>
    <property type="match status" value="1"/>
</dbReference>
<sequence length="370" mass="41092">MQRMQQQIESGKIANRQLLIIGILYTIGDPILIVPSILADRAQGDAWVSALLAWGGGLGFLLLYRALARIFPGMGVIEMCETALGRMLGRGAALLVLLPFWILLSASLLRELSDFMTTQVMPETPVQAFYIIIVIVVLYGLNLGLEPVVRSGEILFPWVFGLFGLLTIFLLPEFKAVNVEPVMAHGWEPVLKGSYAMLAIPFMEVFTLLMLLPYVSGASDKAVRQFTLSIALGGFTVVFVIVLSLMSLGPDVTARSIYPTYVMAKKIRIGNFLERMEIIITIMWMITMYFKLIVTMFAVVFATAKLGRLKSYRPLLMPFGTLLVILAQLITPNTIEYYDFTASVWPLYAFTVCILFPGGLLVVGKVRGRK</sequence>
<feature type="transmembrane region" description="Helical" evidence="8">
    <location>
        <begin position="88"/>
        <end position="108"/>
    </location>
</feature>
<evidence type="ECO:0000256" key="4">
    <source>
        <dbReference type="ARBA" id="ARBA00022544"/>
    </source>
</evidence>
<dbReference type="GO" id="GO:0016020">
    <property type="term" value="C:membrane"/>
    <property type="evidence" value="ECO:0007669"/>
    <property type="project" value="UniProtKB-SubCell"/>
</dbReference>
<feature type="transmembrane region" description="Helical" evidence="8">
    <location>
        <begin position="315"/>
        <end position="335"/>
    </location>
</feature>
<dbReference type="InterPro" id="IPR004761">
    <property type="entry name" value="Spore_GerAB"/>
</dbReference>
<evidence type="ECO:0000256" key="7">
    <source>
        <dbReference type="ARBA" id="ARBA00023136"/>
    </source>
</evidence>
<evidence type="ECO:0000313" key="9">
    <source>
        <dbReference type="EMBL" id="AEI39465.1"/>
    </source>
</evidence>
<feature type="transmembrane region" description="Helical" evidence="8">
    <location>
        <begin position="278"/>
        <end position="303"/>
    </location>
</feature>
<dbReference type="GO" id="GO:0009847">
    <property type="term" value="P:spore germination"/>
    <property type="evidence" value="ECO:0007669"/>
    <property type="project" value="InterPro"/>
</dbReference>
<feature type="transmembrane region" description="Helical" evidence="8">
    <location>
        <begin position="154"/>
        <end position="174"/>
    </location>
</feature>
<evidence type="ECO:0000256" key="6">
    <source>
        <dbReference type="ARBA" id="ARBA00022989"/>
    </source>
</evidence>
<keyword evidence="7 8" id="KW-0472">Membrane</keyword>
<comment type="subcellular location">
    <subcellularLocation>
        <location evidence="1">Membrane</location>
        <topology evidence="1">Multi-pass membrane protein</topology>
    </subcellularLocation>
</comment>
<dbReference type="PANTHER" id="PTHR34975:SF2">
    <property type="entry name" value="SPORE GERMINATION PROTEIN A2"/>
    <property type="match status" value="1"/>
</dbReference>
<comment type="similarity">
    <text evidence="2">Belongs to the amino acid-polyamine-organocation (APC) superfamily. Spore germination protein (SGP) (TC 2.A.3.9) family.</text>
</comment>
<evidence type="ECO:0000256" key="2">
    <source>
        <dbReference type="ARBA" id="ARBA00007998"/>
    </source>
</evidence>
<protein>
    <submittedName>
        <fullName evidence="9">Putative spore germination protein</fullName>
    </submittedName>
</protein>
<keyword evidence="6 8" id="KW-1133">Transmembrane helix</keyword>
<reference evidence="10" key="1">
    <citation type="submission" date="2011-06" db="EMBL/GenBank/DDBJ databases">
        <title>Complete genome sequence of Paenibacillus mucilaginosus KNP414.</title>
        <authorList>
            <person name="Wang J."/>
            <person name="Hu S."/>
            <person name="Hu X."/>
            <person name="Zhang B."/>
            <person name="Dong D."/>
            <person name="Zhang S."/>
            <person name="Zhao K."/>
            <person name="Wu D."/>
        </authorList>
    </citation>
    <scope>NUCLEOTIDE SEQUENCE [LARGE SCALE GENOMIC DNA]</scope>
    <source>
        <strain evidence="10">KNP414</strain>
    </source>
</reference>
<evidence type="ECO:0000313" key="10">
    <source>
        <dbReference type="Proteomes" id="UP000006620"/>
    </source>
</evidence>
<feature type="transmembrane region" description="Helical" evidence="8">
    <location>
        <begin position="20"/>
        <end position="40"/>
    </location>
</feature>